<feature type="non-terminal residue" evidence="2">
    <location>
        <position position="1"/>
    </location>
</feature>
<dbReference type="Pfam" id="PF20231">
    <property type="entry name" value="DUF6589"/>
    <property type="match status" value="1"/>
</dbReference>
<dbReference type="Proteomes" id="UP000053647">
    <property type="component" value="Unassembled WGS sequence"/>
</dbReference>
<accession>A0A0C9T9V7</accession>
<reference evidence="3" key="2">
    <citation type="submission" date="2015-01" db="EMBL/GenBank/DDBJ databases">
        <title>Evolutionary Origins and Diversification of the Mycorrhizal Mutualists.</title>
        <authorList>
            <consortium name="DOE Joint Genome Institute"/>
            <consortium name="Mycorrhizal Genomics Consortium"/>
            <person name="Kohler A."/>
            <person name="Kuo A."/>
            <person name="Nagy L.G."/>
            <person name="Floudas D."/>
            <person name="Copeland A."/>
            <person name="Barry K.W."/>
            <person name="Cichocki N."/>
            <person name="Veneault-Fourrey C."/>
            <person name="LaButti K."/>
            <person name="Lindquist E.A."/>
            <person name="Lipzen A."/>
            <person name="Lundell T."/>
            <person name="Morin E."/>
            <person name="Murat C."/>
            <person name="Riley R."/>
            <person name="Ohm R."/>
            <person name="Sun H."/>
            <person name="Tunlid A."/>
            <person name="Henrissat B."/>
            <person name="Grigoriev I.V."/>
            <person name="Hibbett D.S."/>
            <person name="Martin F."/>
        </authorList>
    </citation>
    <scope>NUCLEOTIDE SEQUENCE [LARGE SCALE GENOMIC DNA]</scope>
    <source>
        <strain evidence="3">ATCC 200175</strain>
    </source>
</reference>
<dbReference type="HOGENOM" id="CLU_074408_0_0_1"/>
<protein>
    <recommendedName>
        <fullName evidence="1">DUF6589 domain-containing protein</fullName>
    </recommendedName>
</protein>
<evidence type="ECO:0000259" key="1">
    <source>
        <dbReference type="Pfam" id="PF20231"/>
    </source>
</evidence>
<gene>
    <name evidence="2" type="ORF">PAXINDRAFT_89679</name>
</gene>
<dbReference type="InterPro" id="IPR046496">
    <property type="entry name" value="DUF6589"/>
</dbReference>
<sequence length="204" mass="22822">IQSLGQMLTTAYAYDNFDVDLKSTVHTVEKSSDSLKHLTSGLLFPLSHGIKKEDLRCSHLLWQKSRSNLWVDERSLPPQKGWKDLLELHPDQLNEASLSCQERFNVWKMLSDLVNYGPPYFAKFKGRLREPEVVEAIPVERTPILVARAMDVSNSTVTGNIQSVINLMQQGGVEDPAVIDDDATPSPDVSEYVVLFHGDLGTGE</sequence>
<dbReference type="OrthoDB" id="4743193at2759"/>
<proteinExistence type="predicted"/>
<dbReference type="EMBL" id="KN819758">
    <property type="protein sequence ID" value="KIJ07878.1"/>
    <property type="molecule type" value="Genomic_DNA"/>
</dbReference>
<keyword evidence="3" id="KW-1185">Reference proteome</keyword>
<reference evidence="2 3" key="1">
    <citation type="submission" date="2014-06" db="EMBL/GenBank/DDBJ databases">
        <authorList>
            <consortium name="DOE Joint Genome Institute"/>
            <person name="Kuo A."/>
            <person name="Kohler A."/>
            <person name="Nagy L.G."/>
            <person name="Floudas D."/>
            <person name="Copeland A."/>
            <person name="Barry K.W."/>
            <person name="Cichocki N."/>
            <person name="Veneault-Fourrey C."/>
            <person name="LaButti K."/>
            <person name="Lindquist E.A."/>
            <person name="Lipzen A."/>
            <person name="Lundell T."/>
            <person name="Morin E."/>
            <person name="Murat C."/>
            <person name="Sun H."/>
            <person name="Tunlid A."/>
            <person name="Henrissat B."/>
            <person name="Grigoriev I.V."/>
            <person name="Hibbett D.S."/>
            <person name="Martin F."/>
            <person name="Nordberg H.P."/>
            <person name="Cantor M.N."/>
            <person name="Hua S.X."/>
        </authorList>
    </citation>
    <scope>NUCLEOTIDE SEQUENCE [LARGE SCALE GENOMIC DNA]</scope>
    <source>
        <strain evidence="2 3">ATCC 200175</strain>
    </source>
</reference>
<feature type="domain" description="DUF6589" evidence="1">
    <location>
        <begin position="90"/>
        <end position="203"/>
    </location>
</feature>
<name>A0A0C9T9V7_PAXIN</name>
<dbReference type="AlphaFoldDB" id="A0A0C9T9V7"/>
<evidence type="ECO:0000313" key="3">
    <source>
        <dbReference type="Proteomes" id="UP000053647"/>
    </source>
</evidence>
<evidence type="ECO:0000313" key="2">
    <source>
        <dbReference type="EMBL" id="KIJ07878.1"/>
    </source>
</evidence>
<organism evidence="2 3">
    <name type="scientific">Paxillus involutus ATCC 200175</name>
    <dbReference type="NCBI Taxonomy" id="664439"/>
    <lineage>
        <taxon>Eukaryota</taxon>
        <taxon>Fungi</taxon>
        <taxon>Dikarya</taxon>
        <taxon>Basidiomycota</taxon>
        <taxon>Agaricomycotina</taxon>
        <taxon>Agaricomycetes</taxon>
        <taxon>Agaricomycetidae</taxon>
        <taxon>Boletales</taxon>
        <taxon>Paxilineae</taxon>
        <taxon>Paxillaceae</taxon>
        <taxon>Paxillus</taxon>
    </lineage>
</organism>